<gene>
    <name evidence="1" type="ORF">HMPREF9370_1702</name>
</gene>
<keyword evidence="2" id="KW-1185">Reference proteome</keyword>
<evidence type="ECO:0000313" key="1">
    <source>
        <dbReference type="EMBL" id="EGZ45143.1"/>
    </source>
</evidence>
<protein>
    <submittedName>
        <fullName evidence="1">Uncharacterized protein</fullName>
    </submittedName>
</protein>
<dbReference type="Proteomes" id="UP000005336">
    <property type="component" value="Unassembled WGS sequence"/>
</dbReference>
<comment type="caution">
    <text evidence="1">The sequence shown here is derived from an EMBL/GenBank/DDBJ whole genome shotgun (WGS) entry which is preliminary data.</text>
</comment>
<evidence type="ECO:0000313" key="2">
    <source>
        <dbReference type="Proteomes" id="UP000005336"/>
    </source>
</evidence>
<organism evidence="1 2">
    <name type="scientific">Neisseria wadsworthii 9715</name>
    <dbReference type="NCBI Taxonomy" id="1030841"/>
    <lineage>
        <taxon>Bacteria</taxon>
        <taxon>Pseudomonadati</taxon>
        <taxon>Pseudomonadota</taxon>
        <taxon>Betaproteobacteria</taxon>
        <taxon>Neisseriales</taxon>
        <taxon>Neisseriaceae</taxon>
        <taxon>Neisseria</taxon>
    </lineage>
</organism>
<sequence length="41" mass="4907">MKLWNSYIKPTQHNACLKNNFFRQAFLLFLSQINFISAETQ</sequence>
<dbReference type="AlphaFoldDB" id="G4CRJ2"/>
<dbReference type="PATRIC" id="fig|1030841.3.peg.1693"/>
<reference evidence="1 2" key="1">
    <citation type="submission" date="2011-06" db="EMBL/GenBank/DDBJ databases">
        <authorList>
            <person name="Muzny D."/>
            <person name="Qin X."/>
            <person name="Deng J."/>
            <person name="Jiang H."/>
            <person name="Liu Y."/>
            <person name="Qu J."/>
            <person name="Song X.-Z."/>
            <person name="Zhang L."/>
            <person name="Thornton R."/>
            <person name="Coyle M."/>
            <person name="Francisco L."/>
            <person name="Jackson L."/>
            <person name="Javaid M."/>
            <person name="Korchina V."/>
            <person name="Kovar C."/>
            <person name="Mata R."/>
            <person name="Mathew T."/>
            <person name="Ngo R."/>
            <person name="Nguyen L."/>
            <person name="Nguyen N."/>
            <person name="Okwuonu G."/>
            <person name="Ongeri F."/>
            <person name="Pham C."/>
            <person name="Simmons D."/>
            <person name="Wilczek-Boney K."/>
            <person name="Hale W."/>
            <person name="Jakkamsetti A."/>
            <person name="Pham P."/>
            <person name="Ruth R."/>
            <person name="San Lucas F."/>
            <person name="Warren J."/>
            <person name="Zhang J."/>
            <person name="Zhao Z."/>
            <person name="Zhou C."/>
            <person name="Zhu D."/>
            <person name="Lee S."/>
            <person name="Bess C."/>
            <person name="Blankenburg K."/>
            <person name="Forbes L."/>
            <person name="Fu Q."/>
            <person name="Gubbala S."/>
            <person name="Hirani K."/>
            <person name="Jayaseelan J.C."/>
            <person name="Lara F."/>
            <person name="Munidasa M."/>
            <person name="Palculict T."/>
            <person name="Patil S."/>
            <person name="Pu L.-L."/>
            <person name="Saada N."/>
            <person name="Tang L."/>
            <person name="Weissenberger G."/>
            <person name="Zhu Y."/>
            <person name="Hemphill L."/>
            <person name="Shang Y."/>
            <person name="Youmans B."/>
            <person name="Ayvaz T."/>
            <person name="Ross M."/>
            <person name="Santibanez J."/>
            <person name="Aqrawi P."/>
            <person name="Gross S."/>
            <person name="Joshi V."/>
            <person name="Fowler G."/>
            <person name="Nazareth L."/>
            <person name="Reid J."/>
            <person name="Worley K."/>
            <person name="Petrosino J."/>
            <person name="Highlander S."/>
            <person name="Gibbs R."/>
        </authorList>
    </citation>
    <scope>NUCLEOTIDE SEQUENCE [LARGE SCALE GENOMIC DNA]</scope>
    <source>
        <strain evidence="1 2">9715</strain>
    </source>
</reference>
<name>G4CRJ2_9NEIS</name>
<accession>G4CRJ2</accession>
<proteinExistence type="predicted"/>
<dbReference type="EMBL" id="AGAZ01000061">
    <property type="protein sequence ID" value="EGZ45143.1"/>
    <property type="molecule type" value="Genomic_DNA"/>
</dbReference>
<dbReference type="HOGENOM" id="CLU_3273338_0_0_4"/>